<protein>
    <submittedName>
        <fullName evidence="1">Uncharacterized protein</fullName>
    </submittedName>
</protein>
<accession>A0A0A9EBK3</accession>
<dbReference type="EMBL" id="GBRH01202590">
    <property type="protein sequence ID" value="JAD95305.1"/>
    <property type="molecule type" value="Transcribed_RNA"/>
</dbReference>
<name>A0A0A9EBK3_ARUDO</name>
<organism evidence="1">
    <name type="scientific">Arundo donax</name>
    <name type="common">Giant reed</name>
    <name type="synonym">Donax arundinaceus</name>
    <dbReference type="NCBI Taxonomy" id="35708"/>
    <lineage>
        <taxon>Eukaryota</taxon>
        <taxon>Viridiplantae</taxon>
        <taxon>Streptophyta</taxon>
        <taxon>Embryophyta</taxon>
        <taxon>Tracheophyta</taxon>
        <taxon>Spermatophyta</taxon>
        <taxon>Magnoliopsida</taxon>
        <taxon>Liliopsida</taxon>
        <taxon>Poales</taxon>
        <taxon>Poaceae</taxon>
        <taxon>PACMAD clade</taxon>
        <taxon>Arundinoideae</taxon>
        <taxon>Arundineae</taxon>
        <taxon>Arundo</taxon>
    </lineage>
</organism>
<reference evidence="1" key="1">
    <citation type="submission" date="2014-09" db="EMBL/GenBank/DDBJ databases">
        <authorList>
            <person name="Magalhaes I.L.F."/>
            <person name="Oliveira U."/>
            <person name="Santos F.R."/>
            <person name="Vidigal T.H.D.A."/>
            <person name="Brescovit A.D."/>
            <person name="Santos A.J."/>
        </authorList>
    </citation>
    <scope>NUCLEOTIDE SEQUENCE</scope>
    <source>
        <tissue evidence="1">Shoot tissue taken approximately 20 cm above the soil surface</tissue>
    </source>
</reference>
<proteinExistence type="predicted"/>
<evidence type="ECO:0000313" key="1">
    <source>
        <dbReference type="EMBL" id="JAD95305.1"/>
    </source>
</evidence>
<reference evidence="1" key="2">
    <citation type="journal article" date="2015" name="Data Brief">
        <title>Shoot transcriptome of the giant reed, Arundo donax.</title>
        <authorList>
            <person name="Barrero R.A."/>
            <person name="Guerrero F.D."/>
            <person name="Moolhuijzen P."/>
            <person name="Goolsby J.A."/>
            <person name="Tidwell J."/>
            <person name="Bellgard S.E."/>
            <person name="Bellgard M.I."/>
        </authorList>
    </citation>
    <scope>NUCLEOTIDE SEQUENCE</scope>
    <source>
        <tissue evidence="1">Shoot tissue taken approximately 20 cm above the soil surface</tissue>
    </source>
</reference>
<sequence length="15" mass="1754">MELPRLESSEILSHL</sequence>